<keyword evidence="2 8" id="KW-1003">Cell membrane</keyword>
<protein>
    <recommendedName>
        <fullName evidence="8">Putative manganese efflux pump MntP</fullName>
    </recommendedName>
</protein>
<dbReference type="HAMAP" id="MF_01521">
    <property type="entry name" value="MntP_pump"/>
    <property type="match status" value="1"/>
</dbReference>
<comment type="caution">
    <text evidence="9">The sequence shown here is derived from an EMBL/GenBank/DDBJ whole genome shotgun (WGS) entry which is preliminary data.</text>
</comment>
<dbReference type="Pfam" id="PF02659">
    <property type="entry name" value="Mntp"/>
    <property type="match status" value="1"/>
</dbReference>
<evidence type="ECO:0000256" key="7">
    <source>
        <dbReference type="ARBA" id="ARBA00023211"/>
    </source>
</evidence>
<reference evidence="10" key="1">
    <citation type="submission" date="2017-05" db="EMBL/GenBank/DDBJ databases">
        <authorList>
            <person name="Lin X."/>
        </authorList>
    </citation>
    <scope>NUCLEOTIDE SEQUENCE [LARGE SCALE GENOMIC DNA]</scope>
    <source>
        <strain evidence="10">JLT2012</strain>
    </source>
</reference>
<evidence type="ECO:0000256" key="2">
    <source>
        <dbReference type="ARBA" id="ARBA00022475"/>
    </source>
</evidence>
<dbReference type="EMBL" id="NFZT01000001">
    <property type="protein sequence ID" value="OWV34435.1"/>
    <property type="molecule type" value="Genomic_DNA"/>
</dbReference>
<comment type="function">
    <text evidence="8">Probably functions as a manganese efflux pump.</text>
</comment>
<dbReference type="GO" id="GO:0005886">
    <property type="term" value="C:plasma membrane"/>
    <property type="evidence" value="ECO:0007669"/>
    <property type="project" value="UniProtKB-SubCell"/>
</dbReference>
<keyword evidence="1 8" id="KW-0813">Transport</keyword>
<evidence type="ECO:0000256" key="5">
    <source>
        <dbReference type="ARBA" id="ARBA00023065"/>
    </source>
</evidence>
<evidence type="ECO:0000256" key="3">
    <source>
        <dbReference type="ARBA" id="ARBA00022692"/>
    </source>
</evidence>
<evidence type="ECO:0000313" key="9">
    <source>
        <dbReference type="EMBL" id="OWV34435.1"/>
    </source>
</evidence>
<feature type="transmembrane region" description="Helical" evidence="8">
    <location>
        <begin position="177"/>
        <end position="197"/>
    </location>
</feature>
<sequence length="199" mass="20416">MHRRGRSARDGSMMSAWLIPVMILAVALAVDAVAVAAAQGACYRPSAGRSAEMALAFGLAQGVMPLGGFFLGALAVGAVEAVDHWIALALLGFLGFQMLRGSFGEDEVVNPLRGRTLLLAALATSIDAFAAGLTLPLLDAPAFAACAAIAGVTALLSYAAVRLGVRAGPRLGDYAERVGGVLLILIGLRIFISHQFLGA</sequence>
<evidence type="ECO:0000256" key="4">
    <source>
        <dbReference type="ARBA" id="ARBA00022989"/>
    </source>
</evidence>
<dbReference type="PANTHER" id="PTHR35529">
    <property type="entry name" value="MANGANESE EFFLUX PUMP MNTP-RELATED"/>
    <property type="match status" value="1"/>
</dbReference>
<dbReference type="Proteomes" id="UP000198462">
    <property type="component" value="Unassembled WGS sequence"/>
</dbReference>
<evidence type="ECO:0000256" key="8">
    <source>
        <dbReference type="HAMAP-Rule" id="MF_01521"/>
    </source>
</evidence>
<dbReference type="InterPro" id="IPR022929">
    <property type="entry name" value="Put_MntP"/>
</dbReference>
<dbReference type="AlphaFoldDB" id="A0A219B7T3"/>
<evidence type="ECO:0000256" key="6">
    <source>
        <dbReference type="ARBA" id="ARBA00023136"/>
    </source>
</evidence>
<keyword evidence="4 8" id="KW-1133">Transmembrane helix</keyword>
<comment type="caution">
    <text evidence="8">Lacks conserved residue(s) required for the propagation of feature annotation.</text>
</comment>
<keyword evidence="10" id="KW-1185">Reference proteome</keyword>
<comment type="subcellular location">
    <subcellularLocation>
        <location evidence="8">Cell membrane</location>
        <topology evidence="8">Multi-pass membrane protein</topology>
    </subcellularLocation>
</comment>
<name>A0A219B7T3_9SPHN</name>
<dbReference type="InterPro" id="IPR003810">
    <property type="entry name" value="Mntp/YtaF"/>
</dbReference>
<evidence type="ECO:0000313" key="10">
    <source>
        <dbReference type="Proteomes" id="UP000198462"/>
    </source>
</evidence>
<dbReference type="PANTHER" id="PTHR35529:SF1">
    <property type="entry name" value="MANGANESE EFFLUX PUMP MNTP-RELATED"/>
    <property type="match status" value="1"/>
</dbReference>
<organism evidence="9 10">
    <name type="scientific">Pacificimonas flava</name>
    <dbReference type="NCBI Taxonomy" id="1234595"/>
    <lineage>
        <taxon>Bacteria</taxon>
        <taxon>Pseudomonadati</taxon>
        <taxon>Pseudomonadota</taxon>
        <taxon>Alphaproteobacteria</taxon>
        <taxon>Sphingomonadales</taxon>
        <taxon>Sphingosinicellaceae</taxon>
        <taxon>Pacificimonas</taxon>
    </lineage>
</organism>
<dbReference type="GO" id="GO:0005384">
    <property type="term" value="F:manganese ion transmembrane transporter activity"/>
    <property type="evidence" value="ECO:0007669"/>
    <property type="project" value="UniProtKB-UniRule"/>
</dbReference>
<keyword evidence="6 8" id="KW-0472">Membrane</keyword>
<gene>
    <name evidence="8" type="primary">mntP</name>
    <name evidence="9" type="ORF">B5C34_13855</name>
</gene>
<feature type="transmembrane region" description="Helical" evidence="8">
    <location>
        <begin position="142"/>
        <end position="165"/>
    </location>
</feature>
<keyword evidence="3 8" id="KW-0812">Transmembrane</keyword>
<dbReference type="OrthoDB" id="9811590at2"/>
<feature type="transmembrane region" description="Helical" evidence="8">
    <location>
        <begin position="69"/>
        <end position="96"/>
    </location>
</feature>
<keyword evidence="5 8" id="KW-0406">Ion transport</keyword>
<keyword evidence="7 8" id="KW-0464">Manganese</keyword>
<feature type="transmembrane region" description="Helical" evidence="8">
    <location>
        <begin position="117"/>
        <end position="136"/>
    </location>
</feature>
<proteinExistence type="inferred from homology"/>
<comment type="similarity">
    <text evidence="8">Belongs to the MntP (TC 9.B.29) family.</text>
</comment>
<accession>A0A219B7T3</accession>
<evidence type="ECO:0000256" key="1">
    <source>
        <dbReference type="ARBA" id="ARBA00022448"/>
    </source>
</evidence>